<dbReference type="EMBL" id="MH427217">
    <property type="protein sequence ID" value="AWU47047.1"/>
    <property type="molecule type" value="Genomic_DNA"/>
</dbReference>
<dbReference type="EMBL" id="MH427217">
    <property type="protein sequence ID" value="AWU47176.1"/>
    <property type="molecule type" value="Genomic_DNA"/>
</dbReference>
<proteinExistence type="predicted"/>
<keyword evidence="3" id="KW-1185">Reference proteome</keyword>
<dbReference type="GeneID" id="36840999"/>
<organism evidence="1">
    <name type="scientific">Sea otter poxvirus</name>
    <dbReference type="NCBI Taxonomy" id="1416741"/>
    <lineage>
        <taxon>Viruses</taxon>
        <taxon>Varidnaviria</taxon>
        <taxon>Bamfordvirae</taxon>
        <taxon>Nucleocytoviricota</taxon>
        <taxon>Pokkesviricetes</taxon>
        <taxon>Chitovirales</taxon>
        <taxon>Poxviridae</taxon>
        <taxon>Chordopoxvirinae</taxon>
        <taxon>Mustelpoxvirus</taxon>
        <taxon>Mustelpoxvirus seaotterpox</taxon>
        <taxon>Sea otterpox virus</taxon>
    </lineage>
</organism>
<evidence type="ECO:0000313" key="1">
    <source>
        <dbReference type="EMBL" id="AWU47047.1"/>
    </source>
</evidence>
<gene>
    <name evidence="1" type="primary">SOPV-ELK-002</name>
    <name evidence="2" type="synonym">SOPV-ELK-131</name>
</gene>
<dbReference type="Proteomes" id="UP000249273">
    <property type="component" value="Segment"/>
</dbReference>
<name>A0A2U9QHJ7_9POXV</name>
<accession>A0A2U9QHJ7</accession>
<evidence type="ECO:0000313" key="2">
    <source>
        <dbReference type="EMBL" id="AWU47176.1"/>
    </source>
</evidence>
<reference evidence="1" key="1">
    <citation type="submission" date="2018-05" db="EMBL/GenBank/DDBJ databases">
        <title>Complete Genome Sequence of a Novel Sea Otter Poxvirus.</title>
        <authorList>
            <person name="Jacob J.M."/>
            <person name="Subramaniam K."/>
            <person name="Tu S.-L."/>
            <person name="Nielsen O."/>
            <person name="Tuomi P.A."/>
            <person name="Upton C."/>
            <person name="Waltzek T.B."/>
        </authorList>
    </citation>
    <scope>NUCLEOTIDE SEQUENCE [LARGE SCALE GENOMIC DNA]</scope>
    <source>
        <strain evidence="1">ELK</strain>
    </source>
</reference>
<dbReference type="KEGG" id="vg:36840999"/>
<sequence length="284" mass="31884">MEYDFPTKHMSPDDINTLLDDVKEITDSIANNTSRNELLHRMYDIKKTTRRTDNNQSTHLSTLDIQSKIEQTACASNNISVMPSIQAVITQDSISANTPIPIPAPRRQHASKRTQQTLLSPWEPITRVRRIRDRNDIVVMGTPVHYLETSPTCNNIDVQGAHDAYERGVPKLLCEKEGRIHANNISFVPCKFLLRCSFDANEYNSVKSVRRVAAQCGLSDVSVEYEECGGNSNSLFGQGRVHVEVRATGTSWVLPFLQTLEVTLSDDAVDDRAPGQFKMVYTCD</sequence>
<evidence type="ECO:0000313" key="3">
    <source>
        <dbReference type="Proteomes" id="UP000249273"/>
    </source>
</evidence>
<dbReference type="RefSeq" id="YP_009480540.1">
    <property type="nucleotide sequence ID" value="NC_037656.1"/>
</dbReference>
<protein>
    <submittedName>
        <fullName evidence="1">Uncharacterized protein</fullName>
    </submittedName>
</protein>